<accession>A0AAW4BC86</accession>
<feature type="transmembrane region" description="Helical" evidence="9">
    <location>
        <begin position="258"/>
        <end position="278"/>
    </location>
</feature>
<feature type="transmembrane region" description="Helical" evidence="9">
    <location>
        <begin position="416"/>
        <end position="436"/>
    </location>
</feature>
<dbReference type="AlphaFoldDB" id="A0AAW4BC86"/>
<feature type="transmembrane region" description="Helical" evidence="9">
    <location>
        <begin position="355"/>
        <end position="376"/>
    </location>
</feature>
<organism evidence="11 13">
    <name type="scientific">Vibrio anguillarum</name>
    <name type="common">Listonella anguillarum</name>
    <dbReference type="NCBI Taxonomy" id="55601"/>
    <lineage>
        <taxon>Bacteria</taxon>
        <taxon>Pseudomonadati</taxon>
        <taxon>Pseudomonadota</taxon>
        <taxon>Gammaproteobacteria</taxon>
        <taxon>Vibrionales</taxon>
        <taxon>Vibrionaceae</taxon>
        <taxon>Vibrio</taxon>
    </lineage>
</organism>
<keyword evidence="4" id="KW-1003">Cell membrane</keyword>
<feature type="transmembrane region" description="Helical" evidence="9">
    <location>
        <begin position="313"/>
        <end position="335"/>
    </location>
</feature>
<feature type="transmembrane region" description="Helical" evidence="9">
    <location>
        <begin position="284"/>
        <end position="301"/>
    </location>
</feature>
<evidence type="ECO:0000256" key="2">
    <source>
        <dbReference type="ARBA" id="ARBA00013489"/>
    </source>
</evidence>
<gene>
    <name evidence="10" type="ORF">EAY46_19535</name>
    <name evidence="11" type="ORF">ERJ77_08915</name>
</gene>
<evidence type="ECO:0000256" key="9">
    <source>
        <dbReference type="SAM" id="Phobius"/>
    </source>
</evidence>
<dbReference type="NCBIfam" id="TIGR00797">
    <property type="entry name" value="matE"/>
    <property type="match status" value="1"/>
</dbReference>
<dbReference type="GO" id="GO:0005886">
    <property type="term" value="C:plasma membrane"/>
    <property type="evidence" value="ECO:0007669"/>
    <property type="project" value="UniProtKB-SubCell"/>
</dbReference>
<feature type="transmembrane region" description="Helical" evidence="9">
    <location>
        <begin position="388"/>
        <end position="410"/>
    </location>
</feature>
<keyword evidence="3" id="KW-0813">Transport</keyword>
<keyword evidence="6 9" id="KW-1133">Transmembrane helix</keyword>
<evidence type="ECO:0000256" key="3">
    <source>
        <dbReference type="ARBA" id="ARBA00022448"/>
    </source>
</evidence>
<feature type="transmembrane region" description="Helical" evidence="9">
    <location>
        <begin position="168"/>
        <end position="187"/>
    </location>
</feature>
<keyword evidence="12" id="KW-1185">Reference proteome</keyword>
<sequence length="445" mass="48374">MHDKHGLLTAPIPNVLSQMTIPMIFGLIAILMFNLVDTFFISLLGTESLAAISFTFPVTFAVNCITMGIGIGLSTSIGRLLGQGDAKNAARFSSHGVLLAVVLVTFASILGLLTIKPLFLLLGATDDLIPLIEQYMQVWYLTIPLLVIPMAGNSAIRATGDTKTPAKIMMLAGCINGLLDPLLIFGYGPFPELGIQGAAIASAFSWLGALCGSLYVLIKREKLLAWPYFPTLWHDWQQILKVGTPAALSNAMNPLSGALLMMMLASHGTAAVAAYGAAQRIESILILVLMSLTSALTPFMAQNIGAKNIERSFAGLFLSMRFSIVFQLMIFAMMVPLSIPLSALFSQEPSVRDLLWHYLLVVPLSYGFQGIVMMLVSGLNALHQPMRAFQWSVMRLFVFTLPAAWLGSYLYDVEGLFIGIAAGNTLGGLLGYYYALRLKRTYLFR</sequence>
<evidence type="ECO:0000256" key="1">
    <source>
        <dbReference type="ARBA" id="ARBA00004429"/>
    </source>
</evidence>
<dbReference type="InterPro" id="IPR002528">
    <property type="entry name" value="MATE_fam"/>
</dbReference>
<evidence type="ECO:0000313" key="13">
    <source>
        <dbReference type="Proteomes" id="UP000786185"/>
    </source>
</evidence>
<dbReference type="PANTHER" id="PTHR43549">
    <property type="entry name" value="MULTIDRUG RESISTANCE PROTEIN YPNP-RELATED"/>
    <property type="match status" value="1"/>
</dbReference>
<keyword evidence="7 9" id="KW-0472">Membrane</keyword>
<feature type="transmembrane region" description="Helical" evidence="9">
    <location>
        <begin position="193"/>
        <end position="218"/>
    </location>
</feature>
<comment type="subcellular location">
    <subcellularLocation>
        <location evidence="1">Cell inner membrane</location>
        <topology evidence="1">Multi-pass membrane protein</topology>
    </subcellularLocation>
</comment>
<feature type="transmembrane region" description="Helical" evidence="9">
    <location>
        <begin position="96"/>
        <end position="118"/>
    </location>
</feature>
<dbReference type="RefSeq" id="WP_088729194.1">
    <property type="nucleotide sequence ID" value="NZ_CP011464.1"/>
</dbReference>
<evidence type="ECO:0000256" key="8">
    <source>
        <dbReference type="ARBA" id="ARBA00030855"/>
    </source>
</evidence>
<dbReference type="GO" id="GO:0015297">
    <property type="term" value="F:antiporter activity"/>
    <property type="evidence" value="ECO:0007669"/>
    <property type="project" value="InterPro"/>
</dbReference>
<dbReference type="InterPro" id="IPR048279">
    <property type="entry name" value="MdtK-like"/>
</dbReference>
<dbReference type="Proteomes" id="UP000786185">
    <property type="component" value="Unassembled WGS sequence"/>
</dbReference>
<evidence type="ECO:0000313" key="12">
    <source>
        <dbReference type="Proteomes" id="UP000726136"/>
    </source>
</evidence>
<proteinExistence type="predicted"/>
<name>A0AAW4BC86_VIBAN</name>
<evidence type="ECO:0000256" key="5">
    <source>
        <dbReference type="ARBA" id="ARBA00022692"/>
    </source>
</evidence>
<feature type="transmembrane region" description="Helical" evidence="9">
    <location>
        <begin position="21"/>
        <end position="44"/>
    </location>
</feature>
<dbReference type="EMBL" id="RDPI01000076">
    <property type="protein sequence ID" value="MBF4375242.1"/>
    <property type="molecule type" value="Genomic_DNA"/>
</dbReference>
<evidence type="ECO:0000256" key="7">
    <source>
        <dbReference type="ARBA" id="ARBA00023136"/>
    </source>
</evidence>
<reference evidence="11 12" key="1">
    <citation type="journal article" date="2021" name="PeerJ">
        <title>Analysis of 44 Vibrio anguillarum genomes reveals high genetic diversity.</title>
        <authorList>
            <person name="Hansen M.J."/>
            <person name="Dalsgaard I."/>
        </authorList>
    </citation>
    <scope>NUCLEOTIDE SEQUENCE</scope>
    <source>
        <strain evidence="10 12">040915-1/1B</strain>
        <strain evidence="11">850617-1/1</strain>
    </source>
</reference>
<dbReference type="Proteomes" id="UP000726136">
    <property type="component" value="Unassembled WGS sequence"/>
</dbReference>
<protein>
    <recommendedName>
        <fullName evidence="2">Multidrug resistance protein NorM</fullName>
    </recommendedName>
    <alternativeName>
        <fullName evidence="8">Na(+)/drug antiporter</fullName>
    </alternativeName>
</protein>
<evidence type="ECO:0000313" key="11">
    <source>
        <dbReference type="EMBL" id="MBF4434629.1"/>
    </source>
</evidence>
<feature type="transmembrane region" description="Helical" evidence="9">
    <location>
        <begin position="138"/>
        <end position="156"/>
    </location>
</feature>
<evidence type="ECO:0000256" key="4">
    <source>
        <dbReference type="ARBA" id="ARBA00022475"/>
    </source>
</evidence>
<evidence type="ECO:0000256" key="6">
    <source>
        <dbReference type="ARBA" id="ARBA00022989"/>
    </source>
</evidence>
<dbReference type="GO" id="GO:0042910">
    <property type="term" value="F:xenobiotic transmembrane transporter activity"/>
    <property type="evidence" value="ECO:0007669"/>
    <property type="project" value="InterPro"/>
</dbReference>
<dbReference type="Pfam" id="PF01554">
    <property type="entry name" value="MatE"/>
    <property type="match status" value="2"/>
</dbReference>
<dbReference type="PANTHER" id="PTHR43549:SF3">
    <property type="entry name" value="MULTIDRUG RESISTANCE PROTEIN YPNP-RELATED"/>
    <property type="match status" value="1"/>
</dbReference>
<feature type="transmembrane region" description="Helical" evidence="9">
    <location>
        <begin position="50"/>
        <end position="75"/>
    </location>
</feature>
<evidence type="ECO:0000313" key="10">
    <source>
        <dbReference type="EMBL" id="MBF4375242.1"/>
    </source>
</evidence>
<dbReference type="PIRSF" id="PIRSF006603">
    <property type="entry name" value="DinF"/>
    <property type="match status" value="1"/>
</dbReference>
<dbReference type="InterPro" id="IPR052031">
    <property type="entry name" value="Membrane_Transporter-Flippase"/>
</dbReference>
<comment type="caution">
    <text evidence="11">The sequence shown here is derived from an EMBL/GenBank/DDBJ whole genome shotgun (WGS) entry which is preliminary data.</text>
</comment>
<dbReference type="EMBL" id="SCLC01000005">
    <property type="protein sequence ID" value="MBF4434629.1"/>
    <property type="molecule type" value="Genomic_DNA"/>
</dbReference>
<keyword evidence="5 9" id="KW-0812">Transmembrane</keyword>